<name>A0ABD5YFM9_9EURY</name>
<evidence type="ECO:0000313" key="3">
    <source>
        <dbReference type="Proteomes" id="UP001596390"/>
    </source>
</evidence>
<dbReference type="RefSeq" id="WP_267665611.1">
    <property type="nucleotide sequence ID" value="NZ_JAODIX010000076.1"/>
</dbReference>
<dbReference type="EMBL" id="JBHSZZ010000076">
    <property type="protein sequence ID" value="MFC7188166.1"/>
    <property type="molecule type" value="Genomic_DNA"/>
</dbReference>
<keyword evidence="3" id="KW-1185">Reference proteome</keyword>
<accession>A0ABD5YFM9</accession>
<sequence>MPREHGDDGEYVETVTLDDVRAVFDEVRGPVVLSVDVSDALGCSRETARRKLGALYNRGEVDRRKVSRRVLYWKDRAGDAPTMDDGLPSGPGDVRRDSVGEDAARADAGDDATETPADPPTDAYSADGVGEEES</sequence>
<proteinExistence type="predicted"/>
<dbReference type="Proteomes" id="UP001596390">
    <property type="component" value="Unassembled WGS sequence"/>
</dbReference>
<reference evidence="2 3" key="1">
    <citation type="journal article" date="2019" name="Int. J. Syst. Evol. Microbiol.">
        <title>The Global Catalogue of Microorganisms (GCM) 10K type strain sequencing project: providing services to taxonomists for standard genome sequencing and annotation.</title>
        <authorList>
            <consortium name="The Broad Institute Genomics Platform"/>
            <consortium name="The Broad Institute Genome Sequencing Center for Infectious Disease"/>
            <person name="Wu L."/>
            <person name="Ma J."/>
        </authorList>
    </citation>
    <scope>NUCLEOTIDE SEQUENCE [LARGE SCALE GENOMIC DNA]</scope>
    <source>
        <strain evidence="2 3">Q85</strain>
    </source>
</reference>
<dbReference type="AlphaFoldDB" id="A0ABD5YFM9"/>
<evidence type="ECO:0000256" key="1">
    <source>
        <dbReference type="SAM" id="MobiDB-lite"/>
    </source>
</evidence>
<comment type="caution">
    <text evidence="2">The sequence shown here is derived from an EMBL/GenBank/DDBJ whole genome shotgun (WGS) entry which is preliminary data.</text>
</comment>
<gene>
    <name evidence="2" type="ORF">ACFQMK_15050</name>
</gene>
<feature type="region of interest" description="Disordered" evidence="1">
    <location>
        <begin position="74"/>
        <end position="134"/>
    </location>
</feature>
<protein>
    <submittedName>
        <fullName evidence="2">Uncharacterized protein</fullName>
    </submittedName>
</protein>
<feature type="compositionally biased region" description="Basic and acidic residues" evidence="1">
    <location>
        <begin position="93"/>
        <end position="108"/>
    </location>
</feature>
<evidence type="ECO:0000313" key="2">
    <source>
        <dbReference type="EMBL" id="MFC7188166.1"/>
    </source>
</evidence>
<organism evidence="2 3">
    <name type="scientific">Halorubrum yunnanense</name>
    <dbReference type="NCBI Taxonomy" id="1526162"/>
    <lineage>
        <taxon>Archaea</taxon>
        <taxon>Methanobacteriati</taxon>
        <taxon>Methanobacteriota</taxon>
        <taxon>Stenosarchaea group</taxon>
        <taxon>Halobacteria</taxon>
        <taxon>Halobacteriales</taxon>
        <taxon>Haloferacaceae</taxon>
        <taxon>Halorubrum</taxon>
    </lineage>
</organism>